<evidence type="ECO:0000313" key="2">
    <source>
        <dbReference type="EMBL" id="KAJ0199150.1"/>
    </source>
</evidence>
<organism evidence="2 3">
    <name type="scientific">Lactuca sativa</name>
    <name type="common">Garden lettuce</name>
    <dbReference type="NCBI Taxonomy" id="4236"/>
    <lineage>
        <taxon>Eukaryota</taxon>
        <taxon>Viridiplantae</taxon>
        <taxon>Streptophyta</taxon>
        <taxon>Embryophyta</taxon>
        <taxon>Tracheophyta</taxon>
        <taxon>Spermatophyta</taxon>
        <taxon>Magnoliopsida</taxon>
        <taxon>eudicotyledons</taxon>
        <taxon>Gunneridae</taxon>
        <taxon>Pentapetalae</taxon>
        <taxon>asterids</taxon>
        <taxon>campanulids</taxon>
        <taxon>Asterales</taxon>
        <taxon>Asteraceae</taxon>
        <taxon>Cichorioideae</taxon>
        <taxon>Cichorieae</taxon>
        <taxon>Lactucinae</taxon>
        <taxon>Lactuca</taxon>
    </lineage>
</organism>
<protein>
    <recommendedName>
        <fullName evidence="1">Retrotransposon Copia-like N-terminal domain-containing protein</fullName>
    </recommendedName>
</protein>
<dbReference type="PANTHER" id="PTHR37610:SF98">
    <property type="entry name" value="TRANSCRIPTION FACTOR INTERACTOR AND REGULATOR CCHC(ZN) FAMILY"/>
    <property type="match status" value="1"/>
</dbReference>
<dbReference type="AlphaFoldDB" id="A0A9R1X3D1"/>
<sequence length="376" mass="43636">MIYDTQKCVSSSFMTRPFLTGISFIAGSIEKPEKTSKDYMPWMRVDRVILTITKGNAYNASNTAITFDNIDRFESSRIYLRCKGVKVSIDLEKFISGKSRSHLKFGCDNSHCHTICKMWNLSLYRSYYTYCENTWQLMNRIAHRLRLKPLNLSSFYSTNFISRLVRIHEEGFVFSSRFRLLEEMENFLFVKNKIGFINGSIGKPKKTSKDYMPWMRVDAMIKGWLTTAIEMEIRDSIKYAYIAPEMRFNLHERFGKKGAPREYELKNKIDATRQDGATVSAYYTKLRSLWDEIQSVFPTPWCMCNGCTCDIGKCLVAHQEKESLYEFLMGLDNCVTFRVFEKEGSLGISKDVGRACSSRSLAPFDVFRGLDLSFEH</sequence>
<dbReference type="EMBL" id="NBSK02000006">
    <property type="protein sequence ID" value="KAJ0199150.1"/>
    <property type="molecule type" value="Genomic_DNA"/>
</dbReference>
<evidence type="ECO:0000259" key="1">
    <source>
        <dbReference type="Pfam" id="PF14244"/>
    </source>
</evidence>
<reference evidence="2 3" key="1">
    <citation type="journal article" date="2017" name="Nat. Commun.">
        <title>Genome assembly with in vitro proximity ligation data and whole-genome triplication in lettuce.</title>
        <authorList>
            <person name="Reyes-Chin-Wo S."/>
            <person name="Wang Z."/>
            <person name="Yang X."/>
            <person name="Kozik A."/>
            <person name="Arikit S."/>
            <person name="Song C."/>
            <person name="Xia L."/>
            <person name="Froenicke L."/>
            <person name="Lavelle D.O."/>
            <person name="Truco M.J."/>
            <person name="Xia R."/>
            <person name="Zhu S."/>
            <person name="Xu C."/>
            <person name="Xu H."/>
            <person name="Xu X."/>
            <person name="Cox K."/>
            <person name="Korf I."/>
            <person name="Meyers B.C."/>
            <person name="Michelmore R.W."/>
        </authorList>
    </citation>
    <scope>NUCLEOTIDE SEQUENCE [LARGE SCALE GENOMIC DNA]</scope>
    <source>
        <strain evidence="3">cv. Salinas</strain>
        <tissue evidence="2">Seedlings</tissue>
    </source>
</reference>
<comment type="caution">
    <text evidence="2">The sequence shown here is derived from an EMBL/GenBank/DDBJ whole genome shotgun (WGS) entry which is preliminary data.</text>
</comment>
<dbReference type="InterPro" id="IPR029472">
    <property type="entry name" value="Copia-like_N"/>
</dbReference>
<dbReference type="Proteomes" id="UP000235145">
    <property type="component" value="Unassembled WGS sequence"/>
</dbReference>
<keyword evidence="3" id="KW-1185">Reference proteome</keyword>
<accession>A0A9R1X3D1</accession>
<feature type="domain" description="Retrotransposon Copia-like N-terminal" evidence="1">
    <location>
        <begin position="183"/>
        <end position="205"/>
    </location>
</feature>
<evidence type="ECO:0000313" key="3">
    <source>
        <dbReference type="Proteomes" id="UP000235145"/>
    </source>
</evidence>
<gene>
    <name evidence="2" type="ORF">LSAT_V11C600341300</name>
</gene>
<name>A0A9R1X3D1_LACSA</name>
<dbReference type="Pfam" id="PF14244">
    <property type="entry name" value="Retrotran_gag_3"/>
    <property type="match status" value="1"/>
</dbReference>
<proteinExistence type="predicted"/>
<dbReference type="PANTHER" id="PTHR37610">
    <property type="entry name" value="CCHC-TYPE DOMAIN-CONTAINING PROTEIN"/>
    <property type="match status" value="1"/>
</dbReference>